<keyword evidence="7" id="KW-1185">Reference proteome</keyword>
<evidence type="ECO:0000313" key="7">
    <source>
        <dbReference type="Proteomes" id="UP000276133"/>
    </source>
</evidence>
<dbReference type="STRING" id="10195.A0A3M7RHA2"/>
<keyword evidence="3 4" id="KW-0175">Coiled coil</keyword>
<dbReference type="InterPro" id="IPR026246">
    <property type="entry name" value="Fsip1"/>
</dbReference>
<dbReference type="Pfam" id="PF15554">
    <property type="entry name" value="FSIP1"/>
    <property type="match status" value="1"/>
</dbReference>
<dbReference type="PANTHER" id="PTHR22012">
    <property type="entry name" value="FIBROUS SHEATH INTERACTING PROTEIN 1"/>
    <property type="match status" value="1"/>
</dbReference>
<protein>
    <recommendedName>
        <fullName evidence="2">Fibrous sheath-interacting protein 1</fullName>
    </recommendedName>
</protein>
<dbReference type="AlphaFoldDB" id="A0A3M7RHA2"/>
<feature type="compositionally biased region" description="Polar residues" evidence="5">
    <location>
        <begin position="61"/>
        <end position="70"/>
    </location>
</feature>
<proteinExistence type="inferred from homology"/>
<organism evidence="6 7">
    <name type="scientific">Brachionus plicatilis</name>
    <name type="common">Marine rotifer</name>
    <name type="synonym">Brachionus muelleri</name>
    <dbReference type="NCBI Taxonomy" id="10195"/>
    <lineage>
        <taxon>Eukaryota</taxon>
        <taxon>Metazoa</taxon>
        <taxon>Spiralia</taxon>
        <taxon>Gnathifera</taxon>
        <taxon>Rotifera</taxon>
        <taxon>Eurotatoria</taxon>
        <taxon>Monogononta</taxon>
        <taxon>Pseudotrocha</taxon>
        <taxon>Ploima</taxon>
        <taxon>Brachionidae</taxon>
        <taxon>Brachionus</taxon>
    </lineage>
</organism>
<feature type="region of interest" description="Disordered" evidence="5">
    <location>
        <begin position="561"/>
        <end position="591"/>
    </location>
</feature>
<comment type="caution">
    <text evidence="6">The sequence shown here is derived from an EMBL/GenBank/DDBJ whole genome shotgun (WGS) entry which is preliminary data.</text>
</comment>
<sequence>DDVENVESDNKSEGRSSIDTLELLKESSNFSEDKTGSNEIEEDPNDSETDTLNGNEEMENDNLSFQKVPQQQEPIFIEHKKLDDEFFKNLKNDDEIDTSDLNHLEPKLREAWIQMRKLDKKLALMIKKEKQVKRETIAFIEKNRAELELLRLTSDHKESKSEAENTAHFLALTNVDLDADPENDSESNLSYSNLTPIFKTQVFDQNDSIDGSRVGTPKTPKTADYFENLPSNSETSSNFTQSSKTKSSTKANSKSKLKNQKGAEKNFIQRNIKLAQDTGGVLAMTEEEKQRLNEILLDMDSVDAKNSNVSQLNQENVMIVEYNPRLVVLSDGDGFKPNQDELEKLKRINTALEKRNYSRSTISRVSGISQSQFSSYTVDQDAYHGLLGPESKQIKLNDDFDENEFGDKFIREARISREQEVRLKYLDAQLEKIKTINLETEPISAPETRPESLVSIVSEDQLRLLIDEYYTENSQNILENGDRELKKLETLVEENDNLAENEENQMPKINENLIKMLLDEAKHEGLYQIIESHRTQSVSNSEHSFYDEALEVLKERENILKNQNDEIQPSAEKDNFDYEDDKTSNENQTKDMDRISLRPSIMNSNQFLSEEKNLKGVLPPLINRNESAELNRDDTKSSINSTSSTNSSTYFPKISNRFLPK</sequence>
<evidence type="ECO:0000256" key="4">
    <source>
        <dbReference type="SAM" id="Coils"/>
    </source>
</evidence>
<dbReference type="OrthoDB" id="9946895at2759"/>
<feature type="compositionally biased region" description="Basic and acidic residues" evidence="5">
    <location>
        <begin position="571"/>
        <end position="591"/>
    </location>
</feature>
<feature type="non-terminal residue" evidence="6">
    <location>
        <position position="1"/>
    </location>
</feature>
<evidence type="ECO:0000256" key="1">
    <source>
        <dbReference type="ARBA" id="ARBA00010495"/>
    </source>
</evidence>
<evidence type="ECO:0000313" key="6">
    <source>
        <dbReference type="EMBL" id="RNA22814.1"/>
    </source>
</evidence>
<reference evidence="6 7" key="1">
    <citation type="journal article" date="2018" name="Sci. Rep.">
        <title>Genomic signatures of local adaptation to the degree of environmental predictability in rotifers.</title>
        <authorList>
            <person name="Franch-Gras L."/>
            <person name="Hahn C."/>
            <person name="Garcia-Roger E.M."/>
            <person name="Carmona M.J."/>
            <person name="Serra M."/>
            <person name="Gomez A."/>
        </authorList>
    </citation>
    <scope>NUCLEOTIDE SEQUENCE [LARGE SCALE GENOMIC DNA]</scope>
    <source>
        <strain evidence="6">HYR1</strain>
    </source>
</reference>
<accession>A0A3M7RHA2</accession>
<comment type="similarity">
    <text evidence="1">Belongs to the FSIP1 family.</text>
</comment>
<feature type="region of interest" description="Disordered" evidence="5">
    <location>
        <begin position="1"/>
        <end position="70"/>
    </location>
</feature>
<feature type="region of interest" description="Disordered" evidence="5">
    <location>
        <begin position="206"/>
        <end position="262"/>
    </location>
</feature>
<feature type="coiled-coil region" evidence="4">
    <location>
        <begin position="115"/>
        <end position="162"/>
    </location>
</feature>
<evidence type="ECO:0000256" key="2">
    <source>
        <dbReference type="ARBA" id="ARBA00019480"/>
    </source>
</evidence>
<feature type="compositionally biased region" description="Acidic residues" evidence="5">
    <location>
        <begin position="39"/>
        <end position="49"/>
    </location>
</feature>
<feature type="compositionally biased region" description="Low complexity" evidence="5">
    <location>
        <begin position="235"/>
        <end position="252"/>
    </location>
</feature>
<dbReference type="EMBL" id="REGN01003395">
    <property type="protein sequence ID" value="RNA22814.1"/>
    <property type="molecule type" value="Genomic_DNA"/>
</dbReference>
<name>A0A3M7RHA2_BRAPC</name>
<evidence type="ECO:0000256" key="3">
    <source>
        <dbReference type="ARBA" id="ARBA00023054"/>
    </source>
</evidence>
<evidence type="ECO:0000256" key="5">
    <source>
        <dbReference type="SAM" id="MobiDB-lite"/>
    </source>
</evidence>
<feature type="compositionally biased region" description="Low complexity" evidence="5">
    <location>
        <begin position="637"/>
        <end position="649"/>
    </location>
</feature>
<gene>
    <name evidence="6" type="ORF">BpHYR1_016685</name>
</gene>
<dbReference type="PANTHER" id="PTHR22012:SF2">
    <property type="entry name" value="FIBROUS SHEATH-INTERACTING PROTEIN 1"/>
    <property type="match status" value="1"/>
</dbReference>
<dbReference type="PRINTS" id="PR02075">
    <property type="entry name" value="FIBSHEATHIP1"/>
</dbReference>
<dbReference type="Proteomes" id="UP000276133">
    <property type="component" value="Unassembled WGS sequence"/>
</dbReference>
<feature type="region of interest" description="Disordered" evidence="5">
    <location>
        <begin position="625"/>
        <end position="661"/>
    </location>
</feature>
<feature type="compositionally biased region" description="Basic and acidic residues" evidence="5">
    <location>
        <begin position="626"/>
        <end position="636"/>
    </location>
</feature>